<feature type="compositionally biased region" description="Basic and acidic residues" evidence="1">
    <location>
        <begin position="43"/>
        <end position="53"/>
    </location>
</feature>
<organism evidence="2 3">
    <name type="scientific">Pleurodeles waltl</name>
    <name type="common">Iberian ribbed newt</name>
    <dbReference type="NCBI Taxonomy" id="8319"/>
    <lineage>
        <taxon>Eukaryota</taxon>
        <taxon>Metazoa</taxon>
        <taxon>Chordata</taxon>
        <taxon>Craniata</taxon>
        <taxon>Vertebrata</taxon>
        <taxon>Euteleostomi</taxon>
        <taxon>Amphibia</taxon>
        <taxon>Batrachia</taxon>
        <taxon>Caudata</taxon>
        <taxon>Salamandroidea</taxon>
        <taxon>Salamandridae</taxon>
        <taxon>Pleurodelinae</taxon>
        <taxon>Pleurodeles</taxon>
    </lineage>
</organism>
<accession>A0AAV7WUD5</accession>
<evidence type="ECO:0000313" key="2">
    <source>
        <dbReference type="EMBL" id="KAJ1217714.1"/>
    </source>
</evidence>
<proteinExistence type="predicted"/>
<keyword evidence="3" id="KW-1185">Reference proteome</keyword>
<evidence type="ECO:0000313" key="3">
    <source>
        <dbReference type="Proteomes" id="UP001066276"/>
    </source>
</evidence>
<reference evidence="2" key="1">
    <citation type="journal article" date="2022" name="bioRxiv">
        <title>Sequencing and chromosome-scale assembly of the giantPleurodeles waltlgenome.</title>
        <authorList>
            <person name="Brown T."/>
            <person name="Elewa A."/>
            <person name="Iarovenko S."/>
            <person name="Subramanian E."/>
            <person name="Araus A.J."/>
            <person name="Petzold A."/>
            <person name="Susuki M."/>
            <person name="Suzuki K.-i.T."/>
            <person name="Hayashi T."/>
            <person name="Toyoda A."/>
            <person name="Oliveira C."/>
            <person name="Osipova E."/>
            <person name="Leigh N.D."/>
            <person name="Simon A."/>
            <person name="Yun M.H."/>
        </authorList>
    </citation>
    <scope>NUCLEOTIDE SEQUENCE</scope>
    <source>
        <strain evidence="2">20211129_DDA</strain>
        <tissue evidence="2">Liver</tissue>
    </source>
</reference>
<dbReference type="EMBL" id="JANPWB010000001">
    <property type="protein sequence ID" value="KAJ1217714.1"/>
    <property type="molecule type" value="Genomic_DNA"/>
</dbReference>
<gene>
    <name evidence="2" type="ORF">NDU88_005305</name>
</gene>
<feature type="compositionally biased region" description="Low complexity" evidence="1">
    <location>
        <begin position="88"/>
        <end position="117"/>
    </location>
</feature>
<dbReference type="Proteomes" id="UP001066276">
    <property type="component" value="Chromosome 1_1"/>
</dbReference>
<feature type="region of interest" description="Disordered" evidence="1">
    <location>
        <begin position="33"/>
        <end position="144"/>
    </location>
</feature>
<evidence type="ECO:0000256" key="1">
    <source>
        <dbReference type="SAM" id="MobiDB-lite"/>
    </source>
</evidence>
<feature type="compositionally biased region" description="Polar residues" evidence="1">
    <location>
        <begin position="123"/>
        <end position="136"/>
    </location>
</feature>
<dbReference type="AlphaFoldDB" id="A0AAV7WUD5"/>
<comment type="caution">
    <text evidence="2">The sequence shown here is derived from an EMBL/GenBank/DDBJ whole genome shotgun (WGS) entry which is preliminary data.</text>
</comment>
<name>A0AAV7WUD5_PLEWA</name>
<sequence length="144" mass="15645">MKRVEKSLAEARWDWEQKRWRAVTLQDVKLFPAITEGDEAEKEDSAKEDESGVRKKKRTSYMDDDDSDVKDLITQLLRDRPPPLTTYSGGPSTSATAPTAAPVQAQGAEGAVQAEGGQIPGIVQSTPNTGTTTLIQAQIHPPSV</sequence>
<protein>
    <submittedName>
        <fullName evidence="2">Uncharacterized protein</fullName>
    </submittedName>
</protein>